<feature type="region of interest" description="Disordered" evidence="1">
    <location>
        <begin position="508"/>
        <end position="535"/>
    </location>
</feature>
<dbReference type="InterPro" id="IPR036457">
    <property type="entry name" value="PPM-type-like_dom_sf"/>
</dbReference>
<feature type="region of interest" description="Disordered" evidence="1">
    <location>
        <begin position="194"/>
        <end position="263"/>
    </location>
</feature>
<dbReference type="EMBL" id="SDOX01000049">
    <property type="protein sequence ID" value="TFJ83269.1"/>
    <property type="molecule type" value="Genomic_DNA"/>
</dbReference>
<feature type="compositionally biased region" description="Low complexity" evidence="1">
    <location>
        <begin position="224"/>
        <end position="249"/>
    </location>
</feature>
<feature type="compositionally biased region" description="Basic and acidic residues" evidence="1">
    <location>
        <begin position="741"/>
        <end position="755"/>
    </location>
</feature>
<evidence type="ECO:0000313" key="4">
    <source>
        <dbReference type="Proteomes" id="UP000355283"/>
    </source>
</evidence>
<dbReference type="SUPFAM" id="SSF81606">
    <property type="entry name" value="PP2C-like"/>
    <property type="match status" value="1"/>
</dbReference>
<feature type="compositionally biased region" description="Basic and acidic residues" evidence="1">
    <location>
        <begin position="347"/>
        <end position="356"/>
    </location>
</feature>
<dbReference type="Gene3D" id="3.60.40.10">
    <property type="entry name" value="PPM-type phosphatase domain"/>
    <property type="match status" value="2"/>
</dbReference>
<feature type="region of interest" description="Disordered" evidence="1">
    <location>
        <begin position="734"/>
        <end position="790"/>
    </location>
</feature>
<dbReference type="PROSITE" id="PS51746">
    <property type="entry name" value="PPM_2"/>
    <property type="match status" value="1"/>
</dbReference>
<feature type="region of interest" description="Disordered" evidence="1">
    <location>
        <begin position="457"/>
        <end position="482"/>
    </location>
</feature>
<dbReference type="PANTHER" id="PTHR13832:SF827">
    <property type="entry name" value="PROTEIN PHOSPHATASE 1L"/>
    <property type="match status" value="1"/>
</dbReference>
<feature type="compositionally biased region" description="Low complexity" evidence="1">
    <location>
        <begin position="508"/>
        <end position="533"/>
    </location>
</feature>
<feature type="domain" description="PPM-type phosphatase" evidence="2">
    <location>
        <begin position="544"/>
        <end position="954"/>
    </location>
</feature>
<dbReference type="InterPro" id="IPR015655">
    <property type="entry name" value="PP2C"/>
</dbReference>
<accession>A0A4D9D3Y6</accession>
<protein>
    <recommendedName>
        <fullName evidence="2">PPM-type phosphatase domain-containing protein</fullName>
    </recommendedName>
</protein>
<sequence>MPSISPCFFLAPLFADPLKFSQLLEDLMKLIQGREGTWKPAPESEVEPERDSFTPSSALGAGGNTQGKITHLIAVEEESHSATESSARLAEALATKLTVGYSTMGLPPPCSSQIPTFNPPAPAPPGAKHDVLLCVAWIGEGNGLLIMRAAEALQRLDNRVQGLVTLRFEQNEATQALQNNFPIFAKSWARVSNYSGRNSTSSGKKSRKSDSPDRGAQGPPSPPCSTTTTPPSTSSSLSPSCLGGAPGSAEKAKTSITAHRTSTTRPVENAVIVATLAASSSTTAVLETARIPPKCARPALGGDCFSPTLSTPGCIGAEDERSQGCGEGRQEEESEKRPGEGGAMEAQGERDGPSEAKRKRPDLSGVQREEGQAEEALRVSGSQGASMMQQKMEQAPKDKCWTSFCQPSQRDAMSSPPTVPLLDGFLPATTQGLAAPTPPSCPPSLPALFLSHSTAVVESNDPGEDRHASHPPALPPALSLTLHGHSSGGAPILPGEVAACAIPAPASNRTISSSTSSLSLHAPSSSPVASPPSSCLPPFPAPTPLALETVRGERGGARAGDGKGLRTDVGVYLVLDGHGGSRASQYMSEVRRTTKDRQGEIEKRKGTARRRILTYTSLVLLSFSVIPQHLIPAVLERLGPCLSPSASSSLTPSAEEEEKVKTALNDAFFAVDRAFLTSLSANLTPEQAKGYWNAGSCAVLALVVGRMLVLPPTPSPSSPPQASSTAGAVALTSRAVSGAKAGEEGRADKGDDENIARVPLPSPSSPRSSNVKLVKQRSTDKHAIRKSAKDARSAHYASGVGGIDRVAGSLAVTRALGNGYLKWPSLSFPPYLQHLPYITGEPVITAYELSPTRDLFLLLASDGLWESLSSKDAVQTVQAWLHRETLQGQSHRPPSSSTAYTSQHPCTPAAALAEEMMVRVARSYHMGLNTLKRLPRGGQRRQIHDDLCVTVVQFQWEKNAV</sequence>
<feature type="compositionally biased region" description="Polar residues" evidence="1">
    <location>
        <begin position="194"/>
        <end position="203"/>
    </location>
</feature>
<feature type="compositionally biased region" description="Polar residues" evidence="1">
    <location>
        <begin position="254"/>
        <end position="263"/>
    </location>
</feature>
<feature type="region of interest" description="Disordered" evidence="1">
    <location>
        <begin position="315"/>
        <end position="382"/>
    </location>
</feature>
<evidence type="ECO:0000256" key="1">
    <source>
        <dbReference type="SAM" id="MobiDB-lite"/>
    </source>
</evidence>
<feature type="compositionally biased region" description="Basic and acidic residues" evidence="1">
    <location>
        <begin position="777"/>
        <end position="790"/>
    </location>
</feature>
<proteinExistence type="predicted"/>
<dbReference type="Proteomes" id="UP000355283">
    <property type="component" value="Unassembled WGS sequence"/>
</dbReference>
<feature type="region of interest" description="Disordered" evidence="1">
    <location>
        <begin position="36"/>
        <end position="61"/>
    </location>
</feature>
<dbReference type="PANTHER" id="PTHR13832">
    <property type="entry name" value="PROTEIN PHOSPHATASE 2C"/>
    <property type="match status" value="1"/>
</dbReference>
<dbReference type="OrthoDB" id="420076at2759"/>
<organism evidence="3 4">
    <name type="scientific">Nannochloropsis salina CCMP1776</name>
    <dbReference type="NCBI Taxonomy" id="1027361"/>
    <lineage>
        <taxon>Eukaryota</taxon>
        <taxon>Sar</taxon>
        <taxon>Stramenopiles</taxon>
        <taxon>Ochrophyta</taxon>
        <taxon>Eustigmatophyceae</taxon>
        <taxon>Eustigmatales</taxon>
        <taxon>Monodopsidaceae</taxon>
        <taxon>Microchloropsis</taxon>
        <taxon>Microchloropsis salina</taxon>
    </lineage>
</organism>
<gene>
    <name evidence="3" type="ORF">NSK_005431</name>
</gene>
<evidence type="ECO:0000259" key="2">
    <source>
        <dbReference type="PROSITE" id="PS51746"/>
    </source>
</evidence>
<comment type="caution">
    <text evidence="3">The sequence shown here is derived from an EMBL/GenBank/DDBJ whole genome shotgun (WGS) entry which is preliminary data.</text>
</comment>
<dbReference type="CDD" id="cd00143">
    <property type="entry name" value="PP2Cc"/>
    <property type="match status" value="1"/>
</dbReference>
<reference evidence="3 4" key="1">
    <citation type="submission" date="2019-01" db="EMBL/GenBank/DDBJ databases">
        <title>Nuclear Genome Assembly of the Microalgal Biofuel strain Nannochloropsis salina CCMP1776.</title>
        <authorList>
            <person name="Hovde B."/>
        </authorList>
    </citation>
    <scope>NUCLEOTIDE SEQUENCE [LARGE SCALE GENOMIC DNA]</scope>
    <source>
        <strain evidence="3 4">CCMP1776</strain>
    </source>
</reference>
<evidence type="ECO:0000313" key="3">
    <source>
        <dbReference type="EMBL" id="TFJ83269.1"/>
    </source>
</evidence>
<dbReference type="GO" id="GO:0004722">
    <property type="term" value="F:protein serine/threonine phosphatase activity"/>
    <property type="evidence" value="ECO:0007669"/>
    <property type="project" value="InterPro"/>
</dbReference>
<name>A0A4D9D3Y6_9STRA</name>
<dbReference type="InterPro" id="IPR001932">
    <property type="entry name" value="PPM-type_phosphatase-like_dom"/>
</dbReference>
<dbReference type="AlphaFoldDB" id="A0A4D9D3Y6"/>
<dbReference type="SMART" id="SM00332">
    <property type="entry name" value="PP2Cc"/>
    <property type="match status" value="1"/>
</dbReference>
<keyword evidence="4" id="KW-1185">Reference proteome</keyword>
<dbReference type="Pfam" id="PF00481">
    <property type="entry name" value="PP2C"/>
    <property type="match status" value="1"/>
</dbReference>
<feature type="compositionally biased region" description="Basic and acidic residues" evidence="1">
    <location>
        <begin position="367"/>
        <end position="377"/>
    </location>
</feature>
<feature type="compositionally biased region" description="Basic and acidic residues" evidence="1">
    <location>
        <begin position="318"/>
        <end position="339"/>
    </location>
</feature>